<keyword evidence="1" id="KW-0472">Membrane</keyword>
<evidence type="ECO:0000313" key="2">
    <source>
        <dbReference type="EMBL" id="UZD23895.1"/>
    </source>
</evidence>
<keyword evidence="3" id="KW-1185">Reference proteome</keyword>
<dbReference type="EMBL" id="CP110226">
    <property type="protein sequence ID" value="UZD23895.1"/>
    <property type="molecule type" value="Genomic_DNA"/>
</dbReference>
<keyword evidence="1" id="KW-0812">Transmembrane</keyword>
<feature type="transmembrane region" description="Helical" evidence="1">
    <location>
        <begin position="37"/>
        <end position="58"/>
    </location>
</feature>
<keyword evidence="1" id="KW-1133">Transmembrane helix</keyword>
<feature type="transmembrane region" description="Helical" evidence="1">
    <location>
        <begin position="341"/>
        <end position="363"/>
    </location>
</feature>
<gene>
    <name evidence="2" type="ORF">OM944_05235</name>
</gene>
<dbReference type="Proteomes" id="UP001163156">
    <property type="component" value="Chromosome"/>
</dbReference>
<proteinExistence type="predicted"/>
<sequence length="393" mass="45982">MSLKGMDYLVLALCNLPVLYFLRSCWANKAYTLNERILLVLLWLVHLTFSGVFASYILERGGDSHGLWHLTADTSQYAQDWMGYFGINTFFVQWLNYFPSKILGLSYWSGTFIYSTLSFGAIALLFFSFRQLIQQNKESLSLRYLLYLPLFLPGLHFWTAGVTKECLLLLGLALLFYAFGSQKFKGLPGILGWAICLLTRPLVGIFFLPLLIWLLYPFFKKSLTKTMLVLFGLGYLLFKAIRQFLAYLHLDELSWESLMLLSKNQFGFLDSFQSSTAVPMTDMNLSERMVAVFFRPFIWETWDFYSLIFALENTWFMLIMLVALLVIIWRKSFNIPFIAKYYLIIAFGMFLVFTFTLNNFGLFYRMKSIWLPFLQFPMLWLICKAYPHLKKSP</sequence>
<evidence type="ECO:0000313" key="3">
    <source>
        <dbReference type="Proteomes" id="UP001163156"/>
    </source>
</evidence>
<evidence type="ECO:0008006" key="4">
    <source>
        <dbReference type="Google" id="ProtNLM"/>
    </source>
</evidence>
<accession>A0ABY6MJE5</accession>
<feature type="transmembrane region" description="Helical" evidence="1">
    <location>
        <begin position="190"/>
        <end position="216"/>
    </location>
</feature>
<protein>
    <recommendedName>
        <fullName evidence="4">Glycosyltransferase RgtA/B/C/D-like domain-containing protein</fullName>
    </recommendedName>
</protein>
<evidence type="ECO:0000256" key="1">
    <source>
        <dbReference type="SAM" id="Phobius"/>
    </source>
</evidence>
<feature type="transmembrane region" description="Helical" evidence="1">
    <location>
        <begin position="228"/>
        <end position="250"/>
    </location>
</feature>
<reference evidence="2" key="1">
    <citation type="submission" date="2022-10" db="EMBL/GenBank/DDBJ databases">
        <title>Algoriphagus sp. a novel bacteria isolate from halophytes salicornia europaea.</title>
        <authorList>
            <person name="Peng Y."/>
            <person name="Jiang L."/>
            <person name="Lee J."/>
        </authorList>
    </citation>
    <scope>NUCLEOTIDE SEQUENCE</scope>
    <source>
        <strain evidence="2">TR-M5</strain>
    </source>
</reference>
<feature type="transmembrane region" description="Helical" evidence="1">
    <location>
        <begin position="150"/>
        <end position="178"/>
    </location>
</feature>
<organism evidence="2 3">
    <name type="scientific">Algoriphagus halophytocola</name>
    <dbReference type="NCBI Taxonomy" id="2991499"/>
    <lineage>
        <taxon>Bacteria</taxon>
        <taxon>Pseudomonadati</taxon>
        <taxon>Bacteroidota</taxon>
        <taxon>Cytophagia</taxon>
        <taxon>Cytophagales</taxon>
        <taxon>Cyclobacteriaceae</taxon>
        <taxon>Algoriphagus</taxon>
    </lineage>
</organism>
<feature type="transmembrane region" description="Helical" evidence="1">
    <location>
        <begin position="107"/>
        <end position="129"/>
    </location>
</feature>
<feature type="transmembrane region" description="Helical" evidence="1">
    <location>
        <begin position="304"/>
        <end position="329"/>
    </location>
</feature>
<dbReference type="RefSeq" id="WP_264810605.1">
    <property type="nucleotide sequence ID" value="NZ_CP110226.1"/>
</dbReference>
<name>A0ABY6MJE5_9BACT</name>